<reference evidence="1 2" key="1">
    <citation type="submission" date="2024-08" db="EMBL/GenBank/DDBJ databases">
        <title>Two novel Cytobacillus novel species.</title>
        <authorList>
            <person name="Liu G."/>
        </authorList>
    </citation>
    <scope>NUCLEOTIDE SEQUENCE [LARGE SCALE GENOMIC DNA]</scope>
    <source>
        <strain evidence="1 2">FJAT-53684</strain>
    </source>
</reference>
<keyword evidence="2" id="KW-1185">Reference proteome</keyword>
<proteinExistence type="predicted"/>
<dbReference type="Proteomes" id="UP001601058">
    <property type="component" value="Unassembled WGS sequence"/>
</dbReference>
<protein>
    <recommendedName>
        <fullName evidence="3">Transposase</fullName>
    </recommendedName>
</protein>
<name>A0ABW6JY82_9BACI</name>
<evidence type="ECO:0000313" key="2">
    <source>
        <dbReference type="Proteomes" id="UP001601058"/>
    </source>
</evidence>
<accession>A0ABW6JY82</accession>
<gene>
    <name evidence="1" type="ORF">ACFYKT_06535</name>
</gene>
<comment type="caution">
    <text evidence="1">The sequence shown here is derived from an EMBL/GenBank/DDBJ whole genome shotgun (WGS) entry which is preliminary data.</text>
</comment>
<sequence>MREEITKLPKQEVKQVLKLPNSYYEKGLEQGVMKGIELMIFEMVKKGLPENLIADIAKIQIEEVREIKEKMNRLS</sequence>
<evidence type="ECO:0008006" key="3">
    <source>
        <dbReference type="Google" id="ProtNLM"/>
    </source>
</evidence>
<organism evidence="1 2">
    <name type="scientific">Cytobacillus mangrovibacter</name>
    <dbReference type="NCBI Taxonomy" id="3299024"/>
    <lineage>
        <taxon>Bacteria</taxon>
        <taxon>Bacillati</taxon>
        <taxon>Bacillota</taxon>
        <taxon>Bacilli</taxon>
        <taxon>Bacillales</taxon>
        <taxon>Bacillaceae</taxon>
        <taxon>Cytobacillus</taxon>
    </lineage>
</organism>
<dbReference type="EMBL" id="JBIACJ010000003">
    <property type="protein sequence ID" value="MFE8696005.1"/>
    <property type="molecule type" value="Genomic_DNA"/>
</dbReference>
<evidence type="ECO:0000313" key="1">
    <source>
        <dbReference type="EMBL" id="MFE8696005.1"/>
    </source>
</evidence>
<dbReference type="RefSeq" id="WP_389217184.1">
    <property type="nucleotide sequence ID" value="NZ_JBIACJ010000003.1"/>
</dbReference>